<dbReference type="STRING" id="7994.ENSAMXP00000029615"/>
<keyword evidence="2" id="KW-0732">Signal</keyword>
<feature type="compositionally biased region" description="Low complexity" evidence="1">
    <location>
        <begin position="231"/>
        <end position="240"/>
    </location>
</feature>
<dbReference type="PANTHER" id="PTHR47388">
    <property type="entry name" value="TUMOR NECROSIS FACTOR RECEPTOR SUPERFAMILY MEMBER 18"/>
    <property type="match status" value="1"/>
</dbReference>
<feature type="region of interest" description="Disordered" evidence="1">
    <location>
        <begin position="213"/>
        <end position="240"/>
    </location>
</feature>
<reference evidence="4" key="1">
    <citation type="submission" date="2013-03" db="EMBL/GenBank/DDBJ databases">
        <authorList>
            <person name="Jeffery W."/>
            <person name="Warren W."/>
            <person name="Wilson R.K."/>
        </authorList>
    </citation>
    <scope>NUCLEOTIDE SEQUENCE</scope>
    <source>
        <strain evidence="4">female</strain>
    </source>
</reference>
<evidence type="ECO:0000256" key="1">
    <source>
        <dbReference type="SAM" id="MobiDB-lite"/>
    </source>
</evidence>
<dbReference type="CDD" id="cd13417">
    <property type="entry name" value="TNFRSF18"/>
    <property type="match status" value="1"/>
</dbReference>
<organism evidence="3 4">
    <name type="scientific">Astyanax mexicanus</name>
    <name type="common">Blind cave fish</name>
    <name type="synonym">Astyanax fasciatus mexicanus</name>
    <dbReference type="NCBI Taxonomy" id="7994"/>
    <lineage>
        <taxon>Eukaryota</taxon>
        <taxon>Metazoa</taxon>
        <taxon>Chordata</taxon>
        <taxon>Craniata</taxon>
        <taxon>Vertebrata</taxon>
        <taxon>Euteleostomi</taxon>
        <taxon>Actinopterygii</taxon>
        <taxon>Neopterygii</taxon>
        <taxon>Teleostei</taxon>
        <taxon>Ostariophysi</taxon>
        <taxon>Characiformes</taxon>
        <taxon>Characoidei</taxon>
        <taxon>Acestrorhamphidae</taxon>
        <taxon>Acestrorhamphinae</taxon>
        <taxon>Astyanax</taxon>
    </lineage>
</organism>
<evidence type="ECO:0000313" key="4">
    <source>
        <dbReference type="Proteomes" id="UP000018467"/>
    </source>
</evidence>
<protein>
    <submittedName>
        <fullName evidence="3">Tumor necrosis factor receptor superfamily, member 18</fullName>
    </submittedName>
</protein>
<dbReference type="InParanoid" id="A0A3B1IJ95"/>
<feature type="compositionally biased region" description="Acidic residues" evidence="1">
    <location>
        <begin position="221"/>
        <end position="230"/>
    </location>
</feature>
<dbReference type="GeneTree" id="ENSGT00940000174943"/>
<feature type="chain" id="PRO_5017277728" evidence="2">
    <location>
        <begin position="23"/>
        <end position="240"/>
    </location>
</feature>
<evidence type="ECO:0000313" key="3">
    <source>
        <dbReference type="Ensembl" id="ENSAMXP00000029615.1"/>
    </source>
</evidence>
<accession>A0A3B1IJ95</accession>
<dbReference type="GO" id="GO:0045785">
    <property type="term" value="P:positive regulation of cell adhesion"/>
    <property type="evidence" value="ECO:0007669"/>
    <property type="project" value="TreeGrafter"/>
</dbReference>
<feature type="signal peptide" evidence="2">
    <location>
        <begin position="1"/>
        <end position="22"/>
    </location>
</feature>
<reference evidence="4" key="2">
    <citation type="journal article" date="2014" name="Nat. Commun.">
        <title>The cavefish genome reveals candidate genes for eye loss.</title>
        <authorList>
            <person name="McGaugh S.E."/>
            <person name="Gross J.B."/>
            <person name="Aken B."/>
            <person name="Blin M."/>
            <person name="Borowsky R."/>
            <person name="Chalopin D."/>
            <person name="Hinaux H."/>
            <person name="Jeffery W.R."/>
            <person name="Keene A."/>
            <person name="Ma L."/>
            <person name="Minx P."/>
            <person name="Murphy D."/>
            <person name="O'Quin K.E."/>
            <person name="Retaux S."/>
            <person name="Rohner N."/>
            <person name="Searle S.M."/>
            <person name="Stahl B.A."/>
            <person name="Tabin C."/>
            <person name="Volff J.N."/>
            <person name="Yoshizawa M."/>
            <person name="Warren W.C."/>
        </authorList>
    </citation>
    <scope>NUCLEOTIDE SEQUENCE [LARGE SCALE GENOMIC DNA]</scope>
    <source>
        <strain evidence="4">female</strain>
    </source>
</reference>
<dbReference type="Gene3D" id="2.10.50.10">
    <property type="entry name" value="Tumor Necrosis Factor Receptor, subunit A, domain 2"/>
    <property type="match status" value="1"/>
</dbReference>
<sequence length="240" mass="27008">MDSVELWVRVWTLGWVLSLSLAVSCNWRTQYEYNGKCCDACPAGTYSKELCGSECLNCTAGVSRCSCGDKHFCENNECSVCVARKQCSPGQVINRTGLREFMYICIDCPENMYSNEERNTCEPIADCKQFGLGVLFPGNRTHNARCGWQDPSPPRDSNQWNQNVIVVCLAVNGVICLALLVNDCVQRFQNRRRKSKRRPTTRWLVKPSDECGCKLSKEEMGNECDQDSDVSGDSSSKYEV</sequence>
<dbReference type="GO" id="GO:0005031">
    <property type="term" value="F:tumor necrosis factor receptor activity"/>
    <property type="evidence" value="ECO:0007669"/>
    <property type="project" value="InterPro"/>
</dbReference>
<keyword evidence="4" id="KW-1185">Reference proteome</keyword>
<reference evidence="3" key="3">
    <citation type="submission" date="2025-08" db="UniProtKB">
        <authorList>
            <consortium name="Ensembl"/>
        </authorList>
    </citation>
    <scope>IDENTIFICATION</scope>
</reference>
<dbReference type="FunCoup" id="A0A3B1IJ95">
    <property type="interactions" value="2"/>
</dbReference>
<dbReference type="PRINTS" id="PR01968">
    <property type="entry name" value="TNFACTORR18"/>
</dbReference>
<proteinExistence type="predicted"/>
<evidence type="ECO:0000256" key="2">
    <source>
        <dbReference type="SAM" id="SignalP"/>
    </source>
</evidence>
<dbReference type="GO" id="GO:0043066">
    <property type="term" value="P:negative regulation of apoptotic process"/>
    <property type="evidence" value="ECO:0007669"/>
    <property type="project" value="InterPro"/>
</dbReference>
<dbReference type="Bgee" id="ENSAMXG00000029388">
    <property type="expression patterns" value="Expressed in pharyngeal gill and 2 other cell types or tissues"/>
</dbReference>
<dbReference type="Ensembl" id="ENSAMXT00000038281.1">
    <property type="protein sequence ID" value="ENSAMXP00000029615.1"/>
    <property type="gene ID" value="ENSAMXG00000029388.1"/>
</dbReference>
<name>A0A3B1IJ95_ASTMX</name>
<dbReference type="PANTHER" id="PTHR47388:SF1">
    <property type="entry name" value="TUMOR NECROSIS FACTOR RECEPTOR SUPERFAMILY MEMBER 18"/>
    <property type="match status" value="1"/>
</dbReference>
<dbReference type="Proteomes" id="UP000018467">
    <property type="component" value="Unassembled WGS sequence"/>
</dbReference>
<reference evidence="3" key="4">
    <citation type="submission" date="2025-09" db="UniProtKB">
        <authorList>
            <consortium name="Ensembl"/>
        </authorList>
    </citation>
    <scope>IDENTIFICATION</scope>
</reference>
<dbReference type="GO" id="GO:0009897">
    <property type="term" value="C:external side of plasma membrane"/>
    <property type="evidence" value="ECO:0007669"/>
    <property type="project" value="TreeGrafter"/>
</dbReference>
<dbReference type="InterPro" id="IPR022318">
    <property type="entry name" value="TNFR_18"/>
</dbReference>
<dbReference type="InterPro" id="IPR053107">
    <property type="entry name" value="TNFRSF18"/>
</dbReference>
<dbReference type="AlphaFoldDB" id="A0A3B1IJ95"/>
<dbReference type="InterPro" id="IPR034018">
    <property type="entry name" value="TNFRSF18_N"/>
</dbReference>